<keyword evidence="3" id="KW-1185">Reference proteome</keyword>
<name>A0A256G6F6_9HYPH</name>
<evidence type="ECO:0000313" key="2">
    <source>
        <dbReference type="EMBL" id="OYR22546.1"/>
    </source>
</evidence>
<evidence type="ECO:0000313" key="3">
    <source>
        <dbReference type="Proteomes" id="UP000216188"/>
    </source>
</evidence>
<dbReference type="AlphaFoldDB" id="A0A256G6F6"/>
<feature type="region of interest" description="Disordered" evidence="1">
    <location>
        <begin position="1"/>
        <end position="22"/>
    </location>
</feature>
<protein>
    <submittedName>
        <fullName evidence="2">Uncharacterized protein</fullName>
    </submittedName>
</protein>
<accession>A0A256G6F6</accession>
<proteinExistence type="predicted"/>
<organism evidence="2 3">
    <name type="scientific">Brucella pseudogrignonensis</name>
    <dbReference type="NCBI Taxonomy" id="419475"/>
    <lineage>
        <taxon>Bacteria</taxon>
        <taxon>Pseudomonadati</taxon>
        <taxon>Pseudomonadota</taxon>
        <taxon>Alphaproteobacteria</taxon>
        <taxon>Hyphomicrobiales</taxon>
        <taxon>Brucellaceae</taxon>
        <taxon>Brucella/Ochrobactrum group</taxon>
        <taxon>Brucella</taxon>
    </lineage>
</organism>
<sequence length="71" mass="8045">MILTTMEKRSAGSPRAPSFDINASSTDSYAVLREHHRANNEPIFEEVIPPRREAIVRNGAENLLRRNSPEQ</sequence>
<reference evidence="2 3" key="1">
    <citation type="submission" date="2017-07" db="EMBL/GenBank/DDBJ databases">
        <title>Phylogenetic study on the rhizospheric bacterium Ochrobactrum sp. A44.</title>
        <authorList>
            <person name="Krzyzanowska D.M."/>
            <person name="Ossowicki A."/>
            <person name="Rajewska M."/>
            <person name="Maciag T."/>
            <person name="Kaczynski Z."/>
            <person name="Czerwicka M."/>
            <person name="Jafra S."/>
        </authorList>
    </citation>
    <scope>NUCLEOTIDE SEQUENCE [LARGE SCALE GENOMIC DNA]</scope>
    <source>
        <strain evidence="2 3">CCUG 30717</strain>
    </source>
</reference>
<dbReference type="Proteomes" id="UP000216188">
    <property type="component" value="Unassembled WGS sequence"/>
</dbReference>
<comment type="caution">
    <text evidence="2">The sequence shown here is derived from an EMBL/GenBank/DDBJ whole genome shotgun (WGS) entry which is preliminary data.</text>
</comment>
<evidence type="ECO:0000256" key="1">
    <source>
        <dbReference type="SAM" id="MobiDB-lite"/>
    </source>
</evidence>
<feature type="compositionally biased region" description="Basic and acidic residues" evidence="1">
    <location>
        <begin position="1"/>
        <end position="10"/>
    </location>
</feature>
<gene>
    <name evidence="2" type="ORF">CEV34_4378</name>
</gene>
<dbReference type="EMBL" id="NNRM01000044">
    <property type="protein sequence ID" value="OYR22546.1"/>
    <property type="molecule type" value="Genomic_DNA"/>
</dbReference>